<organism evidence="1 2">
    <name type="scientific">Salipaludibacillus neizhouensis</name>
    <dbReference type="NCBI Taxonomy" id="885475"/>
    <lineage>
        <taxon>Bacteria</taxon>
        <taxon>Bacillati</taxon>
        <taxon>Bacillota</taxon>
        <taxon>Bacilli</taxon>
        <taxon>Bacillales</taxon>
        <taxon>Bacillaceae</taxon>
    </lineage>
</organism>
<evidence type="ECO:0000313" key="2">
    <source>
        <dbReference type="Proteomes" id="UP000281498"/>
    </source>
</evidence>
<accession>A0A3A9K691</accession>
<evidence type="ECO:0000313" key="1">
    <source>
        <dbReference type="EMBL" id="RKL67759.1"/>
    </source>
</evidence>
<protein>
    <submittedName>
        <fullName evidence="1">Uncharacterized protein</fullName>
    </submittedName>
</protein>
<proteinExistence type="predicted"/>
<name>A0A3A9K691_9BACI</name>
<reference evidence="1 2" key="1">
    <citation type="submission" date="2017-10" db="EMBL/GenBank/DDBJ databases">
        <title>Bacillus sp. nov., a halophilic bacterium isolated from a Keqin Lake.</title>
        <authorList>
            <person name="Wang H."/>
        </authorList>
    </citation>
    <scope>NUCLEOTIDE SEQUENCE [LARGE SCALE GENOMIC DNA]</scope>
    <source>
        <strain evidence="1 2">KCTC 13187</strain>
    </source>
</reference>
<dbReference type="EMBL" id="PDOE01000003">
    <property type="protein sequence ID" value="RKL67759.1"/>
    <property type="molecule type" value="Genomic_DNA"/>
</dbReference>
<dbReference type="RefSeq" id="WP_110935079.1">
    <property type="nucleotide sequence ID" value="NZ_KZ614146.1"/>
</dbReference>
<dbReference type="Proteomes" id="UP000281498">
    <property type="component" value="Unassembled WGS sequence"/>
</dbReference>
<dbReference type="OrthoDB" id="2878509at2"/>
<sequence length="312" mass="37288">MKKHVKSDSLSVDVINKYSQAVKTLCEEWNYHPSFISSLRNIIEVALSHYTDTISPNEKTYLILSFFMEIKKELKIRGSFSIQKKEIEKLLEGYLCKIPFHFTTQEDFIFLQKANAEFPQVESLKVSKQIPSFTFDIKNDIEVWLSNWMIRPHFAMYKDYYEHIEYKEAKFFLVDRVIEELQKQIAHRPVRRTLFQLLSYHHRYEQGIELWSLSPCDPSILSMEEQQFFKLVRKNNSHLAIPLYMHWIERLIEKKTKKHYESSVVLLKDIQAILGDLDCPEQFQLFLLVLQKRYKGFAALQKELKQFDSRSK</sequence>
<keyword evidence="2" id="KW-1185">Reference proteome</keyword>
<gene>
    <name evidence="1" type="ORF">CR203_10465</name>
</gene>
<comment type="caution">
    <text evidence="1">The sequence shown here is derived from an EMBL/GenBank/DDBJ whole genome shotgun (WGS) entry which is preliminary data.</text>
</comment>
<dbReference type="AlphaFoldDB" id="A0A3A9K691"/>